<feature type="transmembrane region" description="Helical" evidence="1">
    <location>
        <begin position="217"/>
        <end position="236"/>
    </location>
</feature>
<evidence type="ECO:0000313" key="3">
    <source>
        <dbReference type="Proteomes" id="UP001241110"/>
    </source>
</evidence>
<feature type="transmembrane region" description="Helical" evidence="1">
    <location>
        <begin position="53"/>
        <end position="71"/>
    </location>
</feature>
<protein>
    <submittedName>
        <fullName evidence="2">DUF2723 domain-containing protein</fullName>
    </submittedName>
</protein>
<sequence>MSFKRINDITGWVVFLIAAVVYTLTVEPTASFWDCGEFIAASYKLQVPHPPGAPIFLMVNRAFALLAGSDVTKVAFWINMQSVLTSAGASLFLFWTITLLGRKVFKKSAEQLVFGETFLLMGAGVVGALAYTFCDSAWWSAVEAEVYAMSSFFTAFVFWAILKWELIEDEAAANRWLIFTAYMIGLSTGVHLLNLVALPALGLVYYHKNYKFSVMGLLAALAISGAVILFIMLGVIPGLPSLAGSIEIFFVNSLGLPFNSGIIFFVLLFVGALVFGIYYTQKHQKVLWNTAILSFTFIIVGYSCYMLALVRSNFNPPINENDPSNVIEFVKYLKREQYGDRPLFFGPTFITQLVDTKRTTPVYLKGKDKYEIYDYKIEYVYEDRGQMLFPRLFSRQDNHPQLYRQKLGLRPDERPTFADNIKFLFTYQIGYMYFRYFGWNFIGRESDIEGAGTLTPVMAGKAVPAEVEHNRARNNFWALPLILGAVGLVFQFNRDKEGFGATFILYFLTGIALVLYLNSPPVEPRERDYIYVGSFYAFTIWIGLGVIALGDALLKYLKNSTTVAFAATAVSLIVPGIMLQQGYDDHDRSGRYMQVDWAKNLLNSCAPNAILFTGGDNDTFPLWYVQDVEGFRTDVRVCNLSLLGTEWYISQMKRKVYESEALPISLEEKNYKGKNEQIPVIENEAVKGGINLKQYMQLVKDENPAIQYAYGSEKLTILPSKTLVLPVDVNKVRSMGIVKTELQDSIKSEMVWSVNRGDLLKPDLIMLDMITNNNWERPIYFNTTLSQSSYLGLREYMQQEGYAMRLLPVRVQGARDGYVNSDIMFDNMLKKTFWRNTDNPKVYYDANYRALPTIVPRRAFLELAEQLMMEGKNDKAREVALFCLKVLPDQTIPYDLYTTPLVSVLLKTGDEKKGMEVAKIMGDRAVKNLDYYMQNDPQNDDSRLSMYILSQVANALKEAGKKEADAYEKVLNRYAPAFGGQ</sequence>
<feature type="transmembrane region" description="Helical" evidence="1">
    <location>
        <begin position="499"/>
        <end position="517"/>
    </location>
</feature>
<feature type="transmembrane region" description="Helical" evidence="1">
    <location>
        <begin position="476"/>
        <end position="492"/>
    </location>
</feature>
<dbReference type="PANTHER" id="PTHR16214">
    <property type="entry name" value="TRANSMEMBRANE PROTEIN 260"/>
    <property type="match status" value="1"/>
</dbReference>
<gene>
    <name evidence="2" type="ORF">QNI16_29535</name>
</gene>
<feature type="transmembrane region" description="Helical" evidence="1">
    <location>
        <begin position="529"/>
        <end position="550"/>
    </location>
</feature>
<feature type="transmembrane region" description="Helical" evidence="1">
    <location>
        <begin position="146"/>
        <end position="164"/>
    </location>
</feature>
<comment type="caution">
    <text evidence="2">The sequence shown here is derived from an EMBL/GenBank/DDBJ whole genome shotgun (WGS) entry which is preliminary data.</text>
</comment>
<dbReference type="RefSeq" id="WP_313986297.1">
    <property type="nucleotide sequence ID" value="NZ_JASJOS010000016.1"/>
</dbReference>
<keyword evidence="1" id="KW-0472">Membrane</keyword>
<dbReference type="AlphaFoldDB" id="A0AAE3QWH2"/>
<feature type="transmembrane region" description="Helical" evidence="1">
    <location>
        <begin position="176"/>
        <end position="205"/>
    </location>
</feature>
<evidence type="ECO:0000313" key="2">
    <source>
        <dbReference type="EMBL" id="MDJ1484678.1"/>
    </source>
</evidence>
<dbReference type="PANTHER" id="PTHR16214:SF3">
    <property type="entry name" value="TRANSMEMBRANE PROTEIN 260"/>
    <property type="match status" value="1"/>
</dbReference>
<reference evidence="2" key="1">
    <citation type="submission" date="2023-05" db="EMBL/GenBank/DDBJ databases">
        <authorList>
            <person name="Zhang X."/>
        </authorList>
    </citation>
    <scope>NUCLEOTIDE SEQUENCE</scope>
    <source>
        <strain evidence="2">YF14B1</strain>
    </source>
</reference>
<dbReference type="Pfam" id="PF11028">
    <property type="entry name" value="TMEM260-like"/>
    <property type="match status" value="1"/>
</dbReference>
<dbReference type="InterPro" id="IPR021280">
    <property type="entry name" value="TMEM260-like"/>
</dbReference>
<feature type="transmembrane region" description="Helical" evidence="1">
    <location>
        <begin position="286"/>
        <end position="308"/>
    </location>
</feature>
<name>A0AAE3QWH2_9BACT</name>
<dbReference type="Proteomes" id="UP001241110">
    <property type="component" value="Unassembled WGS sequence"/>
</dbReference>
<feature type="transmembrane region" description="Helical" evidence="1">
    <location>
        <begin position="12"/>
        <end position="33"/>
    </location>
</feature>
<feature type="transmembrane region" description="Helical" evidence="1">
    <location>
        <begin position="562"/>
        <end position="583"/>
    </location>
</feature>
<keyword evidence="1" id="KW-1133">Transmembrane helix</keyword>
<dbReference type="InterPro" id="IPR052724">
    <property type="entry name" value="GT117_domain-containing"/>
</dbReference>
<keyword evidence="1" id="KW-0812">Transmembrane</keyword>
<feature type="transmembrane region" description="Helical" evidence="1">
    <location>
        <begin position="256"/>
        <end position="279"/>
    </location>
</feature>
<accession>A0AAE3QWH2</accession>
<feature type="transmembrane region" description="Helical" evidence="1">
    <location>
        <begin position="113"/>
        <end position="134"/>
    </location>
</feature>
<organism evidence="2 3">
    <name type="scientific">Xanthocytophaga flava</name>
    <dbReference type="NCBI Taxonomy" id="3048013"/>
    <lineage>
        <taxon>Bacteria</taxon>
        <taxon>Pseudomonadati</taxon>
        <taxon>Bacteroidota</taxon>
        <taxon>Cytophagia</taxon>
        <taxon>Cytophagales</taxon>
        <taxon>Rhodocytophagaceae</taxon>
        <taxon>Xanthocytophaga</taxon>
    </lineage>
</organism>
<feature type="transmembrane region" description="Helical" evidence="1">
    <location>
        <begin position="83"/>
        <end position="101"/>
    </location>
</feature>
<proteinExistence type="predicted"/>
<dbReference type="EMBL" id="JASJOS010000016">
    <property type="protein sequence ID" value="MDJ1484678.1"/>
    <property type="molecule type" value="Genomic_DNA"/>
</dbReference>
<evidence type="ECO:0000256" key="1">
    <source>
        <dbReference type="SAM" id="Phobius"/>
    </source>
</evidence>